<dbReference type="Proteomes" id="UP000766336">
    <property type="component" value="Unassembled WGS sequence"/>
</dbReference>
<proteinExistence type="predicted"/>
<keyword evidence="2" id="KW-1185">Reference proteome</keyword>
<dbReference type="CDD" id="cd01029">
    <property type="entry name" value="TOPRIM_primases"/>
    <property type="match status" value="1"/>
</dbReference>
<dbReference type="InterPro" id="IPR034154">
    <property type="entry name" value="TOPRIM_DnaG/twinkle"/>
</dbReference>
<gene>
    <name evidence="1" type="ORF">KHU32_15355</name>
</gene>
<dbReference type="SUPFAM" id="SSF56731">
    <property type="entry name" value="DNA primase core"/>
    <property type="match status" value="1"/>
</dbReference>
<dbReference type="Pfam" id="PF13155">
    <property type="entry name" value="Toprim_2"/>
    <property type="match status" value="1"/>
</dbReference>
<dbReference type="Gene3D" id="3.40.1360.10">
    <property type="match status" value="1"/>
</dbReference>
<name>A0ABS5QF60_9PROT</name>
<protein>
    <submittedName>
        <fullName evidence="1">Toprim domain-containing protein</fullName>
    </submittedName>
</protein>
<organism evidence="1 2">
    <name type="scientific">Roseococcus pinisoli</name>
    <dbReference type="NCBI Taxonomy" id="2835040"/>
    <lineage>
        <taxon>Bacteria</taxon>
        <taxon>Pseudomonadati</taxon>
        <taxon>Pseudomonadota</taxon>
        <taxon>Alphaproteobacteria</taxon>
        <taxon>Acetobacterales</taxon>
        <taxon>Roseomonadaceae</taxon>
        <taxon>Roseococcus</taxon>
    </lineage>
</organism>
<evidence type="ECO:0000313" key="2">
    <source>
        <dbReference type="Proteomes" id="UP000766336"/>
    </source>
</evidence>
<dbReference type="EMBL" id="JAHCDA010000003">
    <property type="protein sequence ID" value="MBS7812326.1"/>
    <property type="molecule type" value="Genomic_DNA"/>
</dbReference>
<reference evidence="1 2" key="1">
    <citation type="submission" date="2021-05" db="EMBL/GenBank/DDBJ databases">
        <title>Roseococcus sp. XZZS9, whole genome shotgun sequencing project.</title>
        <authorList>
            <person name="Zhao G."/>
            <person name="Shen L."/>
        </authorList>
    </citation>
    <scope>NUCLEOTIDE SEQUENCE [LARGE SCALE GENOMIC DNA]</scope>
    <source>
        <strain evidence="1 2">XZZS9</strain>
    </source>
</reference>
<sequence length="336" mass="36926">MDEATARAFLKALGSMPQGSRTAGDGRTHVLARCPLAPWRHEKAIDSKPSFSIAICEGKEAVASCFSCGFRGGLLPLLMSMETLHEHHPAKDWQFAAARQIACNEEEAAPPVLDPDADITPPKVGLAYPEEMRLAMDPAWHEDEVHPYLALRGVSAQTARLWDLRYDAKRMRIVTPIRDFGGTLMGLHGRAVHASNSLRWLAYEHPAQKGATNRHILLGEHKFTPHLPVLVVESVFDLLACFPIWPNVVSPTAATFPTSMMARFDGVQRVVTLFDNDKAGSAARKTFSKHLGNTCQHLMLPEGVKDAGEAKIQELENLLLTAIPAVKSLALLDEYS</sequence>
<dbReference type="RefSeq" id="WP_213671034.1">
    <property type="nucleotide sequence ID" value="NZ_JAHCDA010000003.1"/>
</dbReference>
<comment type="caution">
    <text evidence="1">The sequence shown here is derived from an EMBL/GenBank/DDBJ whole genome shotgun (WGS) entry which is preliminary data.</text>
</comment>
<evidence type="ECO:0000313" key="1">
    <source>
        <dbReference type="EMBL" id="MBS7812326.1"/>
    </source>
</evidence>
<accession>A0ABS5QF60</accession>